<evidence type="ECO:0000256" key="9">
    <source>
        <dbReference type="ARBA" id="ARBA00045763"/>
    </source>
</evidence>
<feature type="binding site" evidence="10">
    <location>
        <position position="163"/>
    </location>
    <ligand>
        <name>(2R)-2-phosphoglycerate</name>
        <dbReference type="ChEBI" id="CHEBI:58289"/>
    </ligand>
</feature>
<dbReference type="SUPFAM" id="SSF51604">
    <property type="entry name" value="Enolase C-terminal domain-like"/>
    <property type="match status" value="1"/>
</dbReference>
<dbReference type="Proteomes" id="UP000308038">
    <property type="component" value="Unassembled WGS sequence"/>
</dbReference>
<evidence type="ECO:0000256" key="6">
    <source>
        <dbReference type="ARBA" id="ARBA00022842"/>
    </source>
</evidence>
<evidence type="ECO:0000256" key="3">
    <source>
        <dbReference type="ARBA" id="ARBA00012058"/>
    </source>
</evidence>
<feature type="binding site" evidence="10">
    <location>
        <position position="312"/>
    </location>
    <ligand>
        <name>Mg(2+)</name>
        <dbReference type="ChEBI" id="CHEBI:18420"/>
    </ligand>
</feature>
<dbReference type="SFLD" id="SFLDS00001">
    <property type="entry name" value="Enolase"/>
    <property type="match status" value="1"/>
</dbReference>
<feature type="active site" description="Proton acceptor" evidence="10">
    <location>
        <position position="337"/>
    </location>
</feature>
<dbReference type="InterPro" id="IPR020809">
    <property type="entry name" value="Enolase_CS"/>
</dbReference>
<keyword evidence="10" id="KW-0479">Metal-binding</keyword>
<dbReference type="RefSeq" id="WP_136451752.1">
    <property type="nucleotide sequence ID" value="NZ_SSTI01000008.1"/>
</dbReference>
<evidence type="ECO:0000256" key="7">
    <source>
        <dbReference type="ARBA" id="ARBA00023152"/>
    </source>
</evidence>
<dbReference type="Pfam" id="PF00113">
    <property type="entry name" value="Enolase_C"/>
    <property type="match status" value="1"/>
</dbReference>
<comment type="function">
    <text evidence="9 10">Catalyzes the reversible conversion of 2-phosphoglycerate (2-PG) into phosphoenolpyruvate (PEP). It is essential for the degradation of carbohydrates via glycolysis.</text>
</comment>
<feature type="domain" description="Enolase N-terminal" evidence="12">
    <location>
        <begin position="4"/>
        <end position="134"/>
    </location>
</feature>
<dbReference type="SFLD" id="SFLDG00178">
    <property type="entry name" value="enolase"/>
    <property type="match status" value="1"/>
</dbReference>
<comment type="pathway">
    <text evidence="1 10">Carbohydrate degradation; glycolysis; pyruvate from D-glyceraldehyde 3-phosphate: step 4/5.</text>
</comment>
<comment type="catalytic activity">
    <reaction evidence="10">
        <text>(2R)-2-phosphoglycerate = phosphoenolpyruvate + H2O</text>
        <dbReference type="Rhea" id="RHEA:10164"/>
        <dbReference type="ChEBI" id="CHEBI:15377"/>
        <dbReference type="ChEBI" id="CHEBI:58289"/>
        <dbReference type="ChEBI" id="CHEBI:58702"/>
        <dbReference type="EC" id="4.2.1.11"/>
    </reaction>
</comment>
<sequence>MTAIIDLQGRQIIDSRGNPTVEVDVFLEDGSFGRAAVPSGASTGAHEAVERRDGDKSRWLGKGVEGAVEAVNGEIADTIRGLEAEDQLEIDTVLIELDGTPNKGRLGANAILGVSLAVAKAAADARGLPLYRYVGGAGAHVLPVPMMNIINGGEHADNPIDFQEFMIMPVGAENILDAVRCGSEIFHTLKKGLHEKGLATSVGDEGGFAPNLASTTDALDFIMQSIEKAGYTPGDDVMLALDCAATEFFRDGKYEISGEGLSLEPGAMADYLADLASRYPILSIEDGMAEDDFEGWKSLTDKIGDKVQLVGDDLFVTNPARLRDGIKRGLANSLLVKVNQIGTLSETLEAMRIAERAGYTAVMSHRSGETEDATIADLAVATNCGQIKTGSLARSDRLAKYNQLIRIEEELGTVAAYAGRDVLRTR</sequence>
<dbReference type="PIRSF" id="PIRSF001400">
    <property type="entry name" value="Enolase"/>
    <property type="match status" value="1"/>
</dbReference>
<dbReference type="NCBIfam" id="TIGR01060">
    <property type="entry name" value="eno"/>
    <property type="match status" value="1"/>
</dbReference>
<dbReference type="InterPro" id="IPR029017">
    <property type="entry name" value="Enolase-like_N"/>
</dbReference>
<dbReference type="InterPro" id="IPR020810">
    <property type="entry name" value="Enolase_C"/>
</dbReference>
<evidence type="ECO:0000256" key="8">
    <source>
        <dbReference type="ARBA" id="ARBA00023239"/>
    </source>
</evidence>
<dbReference type="InterPro" id="IPR020811">
    <property type="entry name" value="Enolase_N"/>
</dbReference>
<feature type="binding site" evidence="10">
    <location>
        <position position="388"/>
    </location>
    <ligand>
        <name>(2R)-2-phosphoglycerate</name>
        <dbReference type="ChEBI" id="CHEBI:58289"/>
    </ligand>
</feature>
<protein>
    <recommendedName>
        <fullName evidence="4 10">Enolase</fullName>
        <ecNumber evidence="3 10">4.2.1.11</ecNumber>
    </recommendedName>
    <alternativeName>
        <fullName evidence="10">2-phospho-D-glycerate hydro-lyase</fullName>
    </alternativeName>
    <alternativeName>
        <fullName evidence="10">2-phosphoglycerate dehydratase</fullName>
    </alternativeName>
</protein>
<dbReference type="Gene3D" id="3.30.390.10">
    <property type="entry name" value="Enolase-like, N-terminal domain"/>
    <property type="match status" value="1"/>
</dbReference>
<dbReference type="SFLD" id="SFLDF00002">
    <property type="entry name" value="enolase"/>
    <property type="match status" value="1"/>
</dbReference>
<feature type="binding site" evidence="10">
    <location>
        <position position="242"/>
    </location>
    <ligand>
        <name>Mg(2+)</name>
        <dbReference type="ChEBI" id="CHEBI:18420"/>
    </ligand>
</feature>
<comment type="similarity">
    <text evidence="2 10">Belongs to the enolase family.</text>
</comment>
<evidence type="ECO:0000259" key="11">
    <source>
        <dbReference type="SMART" id="SM01192"/>
    </source>
</evidence>
<feature type="binding site" evidence="10">
    <location>
        <position position="367"/>
    </location>
    <ligand>
        <name>(2R)-2-phosphoglycerate</name>
        <dbReference type="ChEBI" id="CHEBI:58289"/>
    </ligand>
</feature>
<keyword evidence="7 10" id="KW-0324">Glycolysis</keyword>
<evidence type="ECO:0000256" key="2">
    <source>
        <dbReference type="ARBA" id="ARBA00009604"/>
    </source>
</evidence>
<feature type="domain" description="Enolase C-terminal TIM barrel" evidence="11">
    <location>
        <begin position="139"/>
        <end position="425"/>
    </location>
</feature>
<gene>
    <name evidence="10" type="primary">eno</name>
    <name evidence="13" type="ORF">E5988_11310</name>
</gene>
<dbReference type="EMBL" id="SSTI01000008">
    <property type="protein sequence ID" value="THG39282.1"/>
    <property type="molecule type" value="Genomic_DNA"/>
</dbReference>
<reference evidence="13 14" key="1">
    <citation type="submission" date="2019-04" db="EMBL/GenBank/DDBJ databases">
        <title>Microbes associate with the intestines of laboratory mice.</title>
        <authorList>
            <person name="Navarre W."/>
            <person name="Wong E."/>
            <person name="Huang K.C."/>
            <person name="Tropini C."/>
            <person name="Ng K."/>
            <person name="Yu B."/>
        </authorList>
    </citation>
    <scope>NUCLEOTIDE SEQUENCE [LARGE SCALE GENOMIC DNA]</scope>
    <source>
        <strain evidence="13 14">NM83_B4-11</strain>
    </source>
</reference>
<accession>A0ABY2QIF0</accession>
<dbReference type="Pfam" id="PF03952">
    <property type="entry name" value="Enolase_N"/>
    <property type="match status" value="1"/>
</dbReference>
<comment type="subcellular location">
    <subcellularLocation>
        <location evidence="10">Cytoplasm</location>
    </subcellularLocation>
    <subcellularLocation>
        <location evidence="10">Secreted</location>
    </subcellularLocation>
    <subcellularLocation>
        <location evidence="10">Cell surface</location>
    </subcellularLocation>
    <text evidence="10">Fractions of enolase are present in both the cytoplasm and on the cell surface.</text>
</comment>
<dbReference type="SMART" id="SM01192">
    <property type="entry name" value="Enolase_C"/>
    <property type="match status" value="1"/>
</dbReference>
<feature type="active site" description="Proton donor" evidence="10">
    <location>
        <position position="205"/>
    </location>
</feature>
<dbReference type="PROSITE" id="PS00164">
    <property type="entry name" value="ENOLASE"/>
    <property type="match status" value="1"/>
</dbReference>
<feature type="binding site" evidence="10">
    <location>
        <position position="337"/>
    </location>
    <ligand>
        <name>(2R)-2-phosphoglycerate</name>
        <dbReference type="ChEBI" id="CHEBI:58289"/>
    </ligand>
</feature>
<dbReference type="InterPro" id="IPR036849">
    <property type="entry name" value="Enolase-like_C_sf"/>
</dbReference>
<keyword evidence="10" id="KW-0963">Cytoplasm</keyword>
<evidence type="ECO:0000313" key="14">
    <source>
        <dbReference type="Proteomes" id="UP000308038"/>
    </source>
</evidence>
<comment type="caution">
    <text evidence="13">The sequence shown here is derived from an EMBL/GenBank/DDBJ whole genome shotgun (WGS) entry which is preliminary data.</text>
</comment>
<keyword evidence="8 10" id="KW-0456">Lyase</keyword>
<evidence type="ECO:0000256" key="4">
    <source>
        <dbReference type="ARBA" id="ARBA00017068"/>
    </source>
</evidence>
<dbReference type="PRINTS" id="PR00148">
    <property type="entry name" value="ENOLASE"/>
</dbReference>
<dbReference type="EC" id="4.2.1.11" evidence="3 10"/>
<dbReference type="SUPFAM" id="SSF54826">
    <property type="entry name" value="Enolase N-terminal domain-like"/>
    <property type="match status" value="1"/>
</dbReference>
<evidence type="ECO:0000259" key="12">
    <source>
        <dbReference type="SMART" id="SM01193"/>
    </source>
</evidence>
<evidence type="ECO:0000313" key="13">
    <source>
        <dbReference type="EMBL" id="THG39282.1"/>
    </source>
</evidence>
<dbReference type="HAMAP" id="MF_00318">
    <property type="entry name" value="Enolase"/>
    <property type="match status" value="1"/>
</dbReference>
<keyword evidence="14" id="KW-1185">Reference proteome</keyword>
<organism evidence="13 14">
    <name type="scientific">Sphingomonas olei</name>
    <dbReference type="NCBI Taxonomy" id="1886787"/>
    <lineage>
        <taxon>Bacteria</taxon>
        <taxon>Pseudomonadati</taxon>
        <taxon>Pseudomonadota</taxon>
        <taxon>Alphaproteobacteria</taxon>
        <taxon>Sphingomonadales</taxon>
        <taxon>Sphingomonadaceae</taxon>
        <taxon>Sphingomonas</taxon>
    </lineage>
</organism>
<feature type="binding site" evidence="10">
    <location>
        <position position="366"/>
    </location>
    <ligand>
        <name>(2R)-2-phosphoglycerate</name>
        <dbReference type="ChEBI" id="CHEBI:58289"/>
    </ligand>
</feature>
<comment type="cofactor">
    <cofactor evidence="10">
        <name>Mg(2+)</name>
        <dbReference type="ChEBI" id="CHEBI:18420"/>
    </cofactor>
    <text evidence="10">Binds a second Mg(2+) ion via substrate during catalysis.</text>
</comment>
<dbReference type="Gene3D" id="3.20.20.120">
    <property type="entry name" value="Enolase-like C-terminal domain"/>
    <property type="match status" value="1"/>
</dbReference>
<evidence type="ECO:0000256" key="10">
    <source>
        <dbReference type="HAMAP-Rule" id="MF_00318"/>
    </source>
</evidence>
<dbReference type="SMART" id="SM01193">
    <property type="entry name" value="Enolase_N"/>
    <property type="match status" value="1"/>
</dbReference>
<proteinExistence type="inferred from homology"/>
<keyword evidence="5 10" id="KW-0964">Secreted</keyword>
<dbReference type="PANTHER" id="PTHR11902:SF1">
    <property type="entry name" value="ENOLASE"/>
    <property type="match status" value="1"/>
</dbReference>
<dbReference type="PANTHER" id="PTHR11902">
    <property type="entry name" value="ENOLASE"/>
    <property type="match status" value="1"/>
</dbReference>
<dbReference type="InterPro" id="IPR000941">
    <property type="entry name" value="Enolase"/>
</dbReference>
<dbReference type="CDD" id="cd03313">
    <property type="entry name" value="enolase"/>
    <property type="match status" value="1"/>
</dbReference>
<name>A0ABY2QIF0_9SPHN</name>
<feature type="binding site" evidence="10">
    <location>
        <position position="285"/>
    </location>
    <ligand>
        <name>Mg(2+)</name>
        <dbReference type="ChEBI" id="CHEBI:18420"/>
    </ligand>
</feature>
<evidence type="ECO:0000256" key="1">
    <source>
        <dbReference type="ARBA" id="ARBA00005031"/>
    </source>
</evidence>
<dbReference type="GO" id="GO:0004634">
    <property type="term" value="F:phosphopyruvate hydratase activity"/>
    <property type="evidence" value="ECO:0007669"/>
    <property type="project" value="UniProtKB-EC"/>
</dbReference>
<keyword evidence="6 10" id="KW-0460">Magnesium</keyword>
<evidence type="ECO:0000256" key="5">
    <source>
        <dbReference type="ARBA" id="ARBA00022525"/>
    </source>
</evidence>